<dbReference type="EnsemblPlants" id="Pp3c25_14480V3.2">
    <property type="protein sequence ID" value="Pp3c25_14480V3.2"/>
    <property type="gene ID" value="Pp3c25_14480"/>
</dbReference>
<dbReference type="EMBL" id="ABEU02000025">
    <property type="protein sequence ID" value="PNR27801.1"/>
    <property type="molecule type" value="Genomic_DNA"/>
</dbReference>
<gene>
    <name evidence="5" type="primary">LOC112277339</name>
    <name evidence="4" type="ORF">PHYPA_029953</name>
</gene>
<reference evidence="4 6" key="2">
    <citation type="journal article" date="2018" name="Plant J.">
        <title>The Physcomitrella patens chromosome-scale assembly reveals moss genome structure and evolution.</title>
        <authorList>
            <person name="Lang D."/>
            <person name="Ullrich K.K."/>
            <person name="Murat F."/>
            <person name="Fuchs J."/>
            <person name="Jenkins J."/>
            <person name="Haas F.B."/>
            <person name="Piednoel M."/>
            <person name="Gundlach H."/>
            <person name="Van Bel M."/>
            <person name="Meyberg R."/>
            <person name="Vives C."/>
            <person name="Morata J."/>
            <person name="Symeonidi A."/>
            <person name="Hiss M."/>
            <person name="Muchero W."/>
            <person name="Kamisugi Y."/>
            <person name="Saleh O."/>
            <person name="Blanc G."/>
            <person name="Decker E.L."/>
            <person name="van Gessel N."/>
            <person name="Grimwood J."/>
            <person name="Hayes R.D."/>
            <person name="Graham S.W."/>
            <person name="Gunter L.E."/>
            <person name="McDaniel S.F."/>
            <person name="Hoernstein S.N.W."/>
            <person name="Larsson A."/>
            <person name="Li F.W."/>
            <person name="Perroud P.F."/>
            <person name="Phillips J."/>
            <person name="Ranjan P."/>
            <person name="Rokshar D.S."/>
            <person name="Rothfels C.J."/>
            <person name="Schneider L."/>
            <person name="Shu S."/>
            <person name="Stevenson D.W."/>
            <person name="Thummler F."/>
            <person name="Tillich M."/>
            <person name="Villarreal Aguilar J.C."/>
            <person name="Widiez T."/>
            <person name="Wong G.K."/>
            <person name="Wymore A."/>
            <person name="Zhang Y."/>
            <person name="Zimmer A.D."/>
            <person name="Quatrano R.S."/>
            <person name="Mayer K.F.X."/>
            <person name="Goodstein D."/>
            <person name="Casacuberta J.M."/>
            <person name="Vandepoele K."/>
            <person name="Reski R."/>
            <person name="Cuming A.C."/>
            <person name="Tuskan G.A."/>
            <person name="Maumus F."/>
            <person name="Salse J."/>
            <person name="Schmutz J."/>
            <person name="Rensing S.A."/>
        </authorList>
    </citation>
    <scope>NUCLEOTIDE SEQUENCE [LARGE SCALE GENOMIC DNA]</scope>
    <source>
        <strain evidence="5 6">cv. Gransden 2004</strain>
    </source>
</reference>
<dbReference type="PANTHER" id="PTHR22814">
    <property type="entry name" value="COPPER TRANSPORT PROTEIN ATOX1-RELATED"/>
    <property type="match status" value="1"/>
</dbReference>
<dbReference type="GO" id="GO:0046872">
    <property type="term" value="F:metal ion binding"/>
    <property type="evidence" value="ECO:0007669"/>
    <property type="project" value="UniProtKB-KW"/>
</dbReference>
<accession>A0A2K1IEU8</accession>
<dbReference type="Gramene" id="Pp3c25_14480V3.2">
    <property type="protein sequence ID" value="Pp3c25_14480V3.2"/>
    <property type="gene ID" value="Pp3c25_14480"/>
</dbReference>
<keyword evidence="1" id="KW-0479">Metal-binding</keyword>
<dbReference type="Pfam" id="PF00403">
    <property type="entry name" value="HMA"/>
    <property type="match status" value="1"/>
</dbReference>
<dbReference type="SUPFAM" id="SSF55008">
    <property type="entry name" value="HMA, heavy metal-associated domain"/>
    <property type="match status" value="1"/>
</dbReference>
<dbReference type="EnsemblPlants" id="Pp3c25_14480V3.1">
    <property type="protein sequence ID" value="Pp3c25_14480V3.1"/>
    <property type="gene ID" value="Pp3c25_14480"/>
</dbReference>
<dbReference type="InterPro" id="IPR036163">
    <property type="entry name" value="HMA_dom_sf"/>
</dbReference>
<name>A0A2K1IEU8_PHYPA</name>
<evidence type="ECO:0000313" key="4">
    <source>
        <dbReference type="EMBL" id="PNR27801.1"/>
    </source>
</evidence>
<feature type="compositionally biased region" description="Pro residues" evidence="2">
    <location>
        <begin position="106"/>
        <end position="122"/>
    </location>
</feature>
<sequence length="296" mass="34099">MENQEVFTYYTGGPPPNWLDRDSWYAPVTVAPAETMPPVGLRKLELKVDMCCMKCAEIVSEEIRELPGVLDVQVDYKLKKVTVIGMPFEPDVLKRAKKVDKKAHWWPPPAPEPAPAPPPPPPPAPIIVQCNCTCKCKLEDPPKEEKKEDEKKEEIKEEKKEEEKKEEEKKEEKKEEEKKEEKKEEPKKEEEKKEEPKKEEKPAPPPPAPAPTPPEPQPRIFPPFEYNVGNFPMYDYHPSQAYNPLLPYSPYPYARPIYYDWPHFRTAEGAGAAFLPPPKPSAYQTVGDFWNIFQPP</sequence>
<dbReference type="Proteomes" id="UP000006727">
    <property type="component" value="Chromosome 25"/>
</dbReference>
<evidence type="ECO:0000256" key="2">
    <source>
        <dbReference type="SAM" id="MobiDB-lite"/>
    </source>
</evidence>
<feature type="compositionally biased region" description="Pro residues" evidence="2">
    <location>
        <begin position="203"/>
        <end position="221"/>
    </location>
</feature>
<organism evidence="4">
    <name type="scientific">Physcomitrium patens</name>
    <name type="common">Spreading-leaved earth moss</name>
    <name type="synonym">Physcomitrella patens</name>
    <dbReference type="NCBI Taxonomy" id="3218"/>
    <lineage>
        <taxon>Eukaryota</taxon>
        <taxon>Viridiplantae</taxon>
        <taxon>Streptophyta</taxon>
        <taxon>Embryophyta</taxon>
        <taxon>Bryophyta</taxon>
        <taxon>Bryophytina</taxon>
        <taxon>Bryopsida</taxon>
        <taxon>Funariidae</taxon>
        <taxon>Funariales</taxon>
        <taxon>Funariaceae</taxon>
        <taxon>Physcomitrium</taxon>
    </lineage>
</organism>
<dbReference type="CDD" id="cd00371">
    <property type="entry name" value="HMA"/>
    <property type="match status" value="1"/>
</dbReference>
<dbReference type="OrthoDB" id="689350at2759"/>
<feature type="region of interest" description="Disordered" evidence="2">
    <location>
        <begin position="103"/>
        <end position="122"/>
    </location>
</feature>
<dbReference type="Gene3D" id="3.30.70.100">
    <property type="match status" value="1"/>
</dbReference>
<proteinExistence type="predicted"/>
<evidence type="ECO:0000256" key="1">
    <source>
        <dbReference type="ARBA" id="ARBA00022723"/>
    </source>
</evidence>
<dbReference type="PANTHER" id="PTHR22814:SF336">
    <property type="entry name" value="HEAVY METAL-ASSOCIATED ISOPRENYLATED PLANT PROTEIN 23"/>
    <property type="match status" value="1"/>
</dbReference>
<dbReference type="Gramene" id="Pp3c25_14480V3.1">
    <property type="protein sequence ID" value="Pp3c25_14480V3.1"/>
    <property type="gene ID" value="Pp3c25_14480"/>
</dbReference>
<evidence type="ECO:0000313" key="6">
    <source>
        <dbReference type="Proteomes" id="UP000006727"/>
    </source>
</evidence>
<feature type="compositionally biased region" description="Basic and acidic residues" evidence="2">
    <location>
        <begin position="141"/>
        <end position="202"/>
    </location>
</feature>
<dbReference type="RefSeq" id="XP_024365281.1">
    <property type="nucleotide sequence ID" value="XM_024509513.2"/>
</dbReference>
<dbReference type="PROSITE" id="PS50846">
    <property type="entry name" value="HMA_2"/>
    <property type="match status" value="1"/>
</dbReference>
<dbReference type="AlphaFoldDB" id="A0A2K1IEU8"/>
<reference evidence="5" key="3">
    <citation type="submission" date="2020-12" db="UniProtKB">
        <authorList>
            <consortium name="EnsemblPlants"/>
        </authorList>
    </citation>
    <scope>IDENTIFICATION</scope>
</reference>
<dbReference type="GeneID" id="112277339"/>
<evidence type="ECO:0000313" key="5">
    <source>
        <dbReference type="EnsemblPlants" id="Pp3c25_14480V3.1"/>
    </source>
</evidence>
<keyword evidence="6" id="KW-1185">Reference proteome</keyword>
<dbReference type="PaxDb" id="3218-PP1S129_61V6.1"/>
<dbReference type="InterPro" id="IPR006121">
    <property type="entry name" value="HMA_dom"/>
</dbReference>
<feature type="region of interest" description="Disordered" evidence="2">
    <location>
        <begin position="141"/>
        <end position="222"/>
    </location>
</feature>
<evidence type="ECO:0000259" key="3">
    <source>
        <dbReference type="PROSITE" id="PS50846"/>
    </source>
</evidence>
<reference evidence="4 6" key="1">
    <citation type="journal article" date="2008" name="Science">
        <title>The Physcomitrella genome reveals evolutionary insights into the conquest of land by plants.</title>
        <authorList>
            <person name="Rensing S."/>
            <person name="Lang D."/>
            <person name="Zimmer A."/>
            <person name="Terry A."/>
            <person name="Salamov A."/>
            <person name="Shapiro H."/>
            <person name="Nishiyama T."/>
            <person name="Perroud P.-F."/>
            <person name="Lindquist E."/>
            <person name="Kamisugi Y."/>
            <person name="Tanahashi T."/>
            <person name="Sakakibara K."/>
            <person name="Fujita T."/>
            <person name="Oishi K."/>
            <person name="Shin-I T."/>
            <person name="Kuroki Y."/>
            <person name="Toyoda A."/>
            <person name="Suzuki Y."/>
            <person name="Hashimoto A."/>
            <person name="Yamaguchi K."/>
            <person name="Sugano A."/>
            <person name="Kohara Y."/>
            <person name="Fujiyama A."/>
            <person name="Anterola A."/>
            <person name="Aoki S."/>
            <person name="Ashton N."/>
            <person name="Barbazuk W.B."/>
            <person name="Barker E."/>
            <person name="Bennetzen J."/>
            <person name="Bezanilla M."/>
            <person name="Blankenship R."/>
            <person name="Cho S.H."/>
            <person name="Dutcher S."/>
            <person name="Estelle M."/>
            <person name="Fawcett J.A."/>
            <person name="Gundlach H."/>
            <person name="Hanada K."/>
            <person name="Heyl A."/>
            <person name="Hicks K.A."/>
            <person name="Hugh J."/>
            <person name="Lohr M."/>
            <person name="Mayer K."/>
            <person name="Melkozernov A."/>
            <person name="Murata T."/>
            <person name="Nelson D."/>
            <person name="Pils B."/>
            <person name="Prigge M."/>
            <person name="Reiss B."/>
            <person name="Renner T."/>
            <person name="Rombauts S."/>
            <person name="Rushton P."/>
            <person name="Sanderfoot A."/>
            <person name="Schween G."/>
            <person name="Shiu S.-H."/>
            <person name="Stueber K."/>
            <person name="Theodoulou F.L."/>
            <person name="Tu H."/>
            <person name="Van de Peer Y."/>
            <person name="Verrier P.J."/>
            <person name="Waters E."/>
            <person name="Wood A."/>
            <person name="Yang L."/>
            <person name="Cove D."/>
            <person name="Cuming A."/>
            <person name="Hasebe M."/>
            <person name="Lucas S."/>
            <person name="Mishler D.B."/>
            <person name="Reski R."/>
            <person name="Grigoriev I."/>
            <person name="Quatrano R.S."/>
            <person name="Boore J.L."/>
        </authorList>
    </citation>
    <scope>NUCLEOTIDE SEQUENCE [LARGE SCALE GENOMIC DNA]</scope>
    <source>
        <strain evidence="5 6">cv. Gransden 2004</strain>
    </source>
</reference>
<feature type="domain" description="HMA" evidence="3">
    <location>
        <begin position="41"/>
        <end position="104"/>
    </location>
</feature>
<protein>
    <recommendedName>
        <fullName evidence="3">HMA domain-containing protein</fullName>
    </recommendedName>
</protein>